<proteinExistence type="predicted"/>
<protein>
    <submittedName>
        <fullName evidence="2">Uncharacterized protein</fullName>
    </submittedName>
</protein>
<keyword evidence="3" id="KW-1185">Reference proteome</keyword>
<evidence type="ECO:0000313" key="3">
    <source>
        <dbReference type="Proteomes" id="UP000314294"/>
    </source>
</evidence>
<reference evidence="2 3" key="1">
    <citation type="submission" date="2019-03" db="EMBL/GenBank/DDBJ databases">
        <title>First draft genome of Liparis tanakae, snailfish: a comprehensive survey of snailfish specific genes.</title>
        <authorList>
            <person name="Kim W."/>
            <person name="Song I."/>
            <person name="Jeong J.-H."/>
            <person name="Kim D."/>
            <person name="Kim S."/>
            <person name="Ryu S."/>
            <person name="Song J.Y."/>
            <person name="Lee S.K."/>
        </authorList>
    </citation>
    <scope>NUCLEOTIDE SEQUENCE [LARGE SCALE GENOMIC DNA]</scope>
    <source>
        <tissue evidence="2">Muscle</tissue>
    </source>
</reference>
<dbReference type="AlphaFoldDB" id="A0A4Z2GLH6"/>
<comment type="caution">
    <text evidence="2">The sequence shown here is derived from an EMBL/GenBank/DDBJ whole genome shotgun (WGS) entry which is preliminary data.</text>
</comment>
<dbReference type="Proteomes" id="UP000314294">
    <property type="component" value="Unassembled WGS sequence"/>
</dbReference>
<evidence type="ECO:0000313" key="2">
    <source>
        <dbReference type="EMBL" id="TNN54397.1"/>
    </source>
</evidence>
<organism evidence="2 3">
    <name type="scientific">Liparis tanakae</name>
    <name type="common">Tanaka's snailfish</name>
    <dbReference type="NCBI Taxonomy" id="230148"/>
    <lineage>
        <taxon>Eukaryota</taxon>
        <taxon>Metazoa</taxon>
        <taxon>Chordata</taxon>
        <taxon>Craniata</taxon>
        <taxon>Vertebrata</taxon>
        <taxon>Euteleostomi</taxon>
        <taxon>Actinopterygii</taxon>
        <taxon>Neopterygii</taxon>
        <taxon>Teleostei</taxon>
        <taxon>Neoteleostei</taxon>
        <taxon>Acanthomorphata</taxon>
        <taxon>Eupercaria</taxon>
        <taxon>Perciformes</taxon>
        <taxon>Cottioidei</taxon>
        <taxon>Cottales</taxon>
        <taxon>Liparidae</taxon>
        <taxon>Liparis</taxon>
    </lineage>
</organism>
<feature type="region of interest" description="Disordered" evidence="1">
    <location>
        <begin position="1"/>
        <end position="37"/>
    </location>
</feature>
<dbReference type="EMBL" id="SRLO01000486">
    <property type="protein sequence ID" value="TNN54397.1"/>
    <property type="molecule type" value="Genomic_DNA"/>
</dbReference>
<accession>A0A4Z2GLH6</accession>
<evidence type="ECO:0000256" key="1">
    <source>
        <dbReference type="SAM" id="MobiDB-lite"/>
    </source>
</evidence>
<sequence length="64" mass="6656">MWTGTGGNCGGTGGNRVPDDGWGPEAEESGDPFPLHVHFPLIPPLASSSRIPNLSPQQSVLFGL</sequence>
<feature type="compositionally biased region" description="Gly residues" evidence="1">
    <location>
        <begin position="1"/>
        <end position="14"/>
    </location>
</feature>
<gene>
    <name evidence="2" type="ORF">EYF80_035415</name>
</gene>
<name>A0A4Z2GLH6_9TELE</name>